<keyword evidence="1" id="KW-1133">Transmembrane helix</keyword>
<keyword evidence="1" id="KW-0472">Membrane</keyword>
<proteinExistence type="predicted"/>
<evidence type="ECO:0000313" key="2">
    <source>
        <dbReference type="EMBL" id="KAK7818298.1"/>
    </source>
</evidence>
<feature type="transmembrane region" description="Helical" evidence="1">
    <location>
        <begin position="24"/>
        <end position="51"/>
    </location>
</feature>
<name>A0AAW0IV94_QUESU</name>
<gene>
    <name evidence="2" type="ORF">CFP56_041519</name>
</gene>
<reference evidence="2 3" key="1">
    <citation type="journal article" date="2018" name="Sci. Data">
        <title>The draft genome sequence of cork oak.</title>
        <authorList>
            <person name="Ramos A.M."/>
            <person name="Usie A."/>
            <person name="Barbosa P."/>
            <person name="Barros P.M."/>
            <person name="Capote T."/>
            <person name="Chaves I."/>
            <person name="Simoes F."/>
            <person name="Abreu I."/>
            <person name="Carrasquinho I."/>
            <person name="Faro C."/>
            <person name="Guimaraes J.B."/>
            <person name="Mendonca D."/>
            <person name="Nobrega F."/>
            <person name="Rodrigues L."/>
            <person name="Saibo N.J.M."/>
            <person name="Varela M.C."/>
            <person name="Egas C."/>
            <person name="Matos J."/>
            <person name="Miguel C.M."/>
            <person name="Oliveira M.M."/>
            <person name="Ricardo C.P."/>
            <person name="Goncalves S."/>
        </authorList>
    </citation>
    <scope>NUCLEOTIDE SEQUENCE [LARGE SCALE GENOMIC DNA]</scope>
    <source>
        <strain evidence="3">cv. HL8</strain>
    </source>
</reference>
<dbReference type="EMBL" id="PKMF04000833">
    <property type="protein sequence ID" value="KAK7818298.1"/>
    <property type="molecule type" value="Genomic_DNA"/>
</dbReference>
<accession>A0AAW0IV94</accession>
<comment type="caution">
    <text evidence="2">The sequence shown here is derived from an EMBL/GenBank/DDBJ whole genome shotgun (WGS) entry which is preliminary data.</text>
</comment>
<evidence type="ECO:0000313" key="3">
    <source>
        <dbReference type="Proteomes" id="UP000237347"/>
    </source>
</evidence>
<sequence>MGGGTGTGENGYGGGTWMLDHATYMYVCLVMSLIGSLFTMLVTLILPCALFPEHCERENNPVAGMASTYYYY</sequence>
<dbReference type="Proteomes" id="UP000237347">
    <property type="component" value="Unassembled WGS sequence"/>
</dbReference>
<evidence type="ECO:0000256" key="1">
    <source>
        <dbReference type="SAM" id="Phobius"/>
    </source>
</evidence>
<keyword evidence="3" id="KW-1185">Reference proteome</keyword>
<protein>
    <submittedName>
        <fullName evidence="2">Uncharacterized protein</fullName>
    </submittedName>
</protein>
<dbReference type="AlphaFoldDB" id="A0AAW0IV94"/>
<keyword evidence="1" id="KW-0812">Transmembrane</keyword>
<organism evidence="2 3">
    <name type="scientific">Quercus suber</name>
    <name type="common">Cork oak</name>
    <dbReference type="NCBI Taxonomy" id="58331"/>
    <lineage>
        <taxon>Eukaryota</taxon>
        <taxon>Viridiplantae</taxon>
        <taxon>Streptophyta</taxon>
        <taxon>Embryophyta</taxon>
        <taxon>Tracheophyta</taxon>
        <taxon>Spermatophyta</taxon>
        <taxon>Magnoliopsida</taxon>
        <taxon>eudicotyledons</taxon>
        <taxon>Gunneridae</taxon>
        <taxon>Pentapetalae</taxon>
        <taxon>rosids</taxon>
        <taxon>fabids</taxon>
        <taxon>Fagales</taxon>
        <taxon>Fagaceae</taxon>
        <taxon>Quercus</taxon>
    </lineage>
</organism>